<evidence type="ECO:0000256" key="4">
    <source>
        <dbReference type="ARBA" id="ARBA00022755"/>
    </source>
</evidence>
<dbReference type="Pfam" id="PF00709">
    <property type="entry name" value="Adenylsucc_synt"/>
    <property type="match status" value="1"/>
</dbReference>
<keyword evidence="9" id="KW-1185">Reference proteome</keyword>
<comment type="pathway">
    <text evidence="7">Purine metabolism; AMP biosynthesis via de novo pathway; AMP from IMP: step 1/2.</text>
</comment>
<evidence type="ECO:0000313" key="8">
    <source>
        <dbReference type="EMBL" id="KAF7846651.1"/>
    </source>
</evidence>
<dbReference type="PROSITE" id="PS01266">
    <property type="entry name" value="ADENYLOSUCCIN_SYN_1"/>
    <property type="match status" value="1"/>
</dbReference>
<keyword evidence="4 7" id="KW-0658">Purine biosynthesis</keyword>
<keyword evidence="5 7" id="KW-0460">Magnesium</keyword>
<dbReference type="GO" id="GO:0044208">
    <property type="term" value="P:'de novo' AMP biosynthetic process"/>
    <property type="evidence" value="ECO:0007669"/>
    <property type="project" value="TreeGrafter"/>
</dbReference>
<dbReference type="SUPFAM" id="SSF52540">
    <property type="entry name" value="P-loop containing nucleoside triphosphate hydrolases"/>
    <property type="match status" value="1"/>
</dbReference>
<dbReference type="InterPro" id="IPR042109">
    <property type="entry name" value="Adenylosuccinate_synth_dom1"/>
</dbReference>
<dbReference type="Proteomes" id="UP000806378">
    <property type="component" value="Unassembled WGS sequence"/>
</dbReference>
<evidence type="ECO:0000256" key="5">
    <source>
        <dbReference type="ARBA" id="ARBA00022842"/>
    </source>
</evidence>
<evidence type="ECO:0000256" key="6">
    <source>
        <dbReference type="ARBA" id="ARBA00023134"/>
    </source>
</evidence>
<dbReference type="GO" id="GO:0004019">
    <property type="term" value="F:adenylosuccinate synthase activity"/>
    <property type="evidence" value="ECO:0007669"/>
    <property type="project" value="UniProtKB-EC"/>
</dbReference>
<dbReference type="EMBL" id="MU092233">
    <property type="protein sequence ID" value="KAF7846651.1"/>
    <property type="molecule type" value="Genomic_DNA"/>
</dbReference>
<comment type="catalytic activity">
    <reaction evidence="7">
        <text>IMP + L-aspartate + GTP = N(6)-(1,2-dicarboxyethyl)-AMP + GDP + phosphate + 2 H(+)</text>
        <dbReference type="Rhea" id="RHEA:15753"/>
        <dbReference type="ChEBI" id="CHEBI:15378"/>
        <dbReference type="ChEBI" id="CHEBI:29991"/>
        <dbReference type="ChEBI" id="CHEBI:37565"/>
        <dbReference type="ChEBI" id="CHEBI:43474"/>
        <dbReference type="ChEBI" id="CHEBI:57567"/>
        <dbReference type="ChEBI" id="CHEBI:58053"/>
        <dbReference type="ChEBI" id="CHEBI:58189"/>
        <dbReference type="EC" id="6.3.4.4"/>
    </reaction>
</comment>
<evidence type="ECO:0000256" key="2">
    <source>
        <dbReference type="ARBA" id="ARBA00022723"/>
    </source>
</evidence>
<dbReference type="InterPro" id="IPR027417">
    <property type="entry name" value="P-loop_NTPase"/>
</dbReference>
<keyword evidence="6 7" id="KW-0342">GTP-binding</keyword>
<dbReference type="AlphaFoldDB" id="A0A8T0CGG2"/>
<evidence type="ECO:0000313" key="9">
    <source>
        <dbReference type="Proteomes" id="UP000806378"/>
    </source>
</evidence>
<evidence type="ECO:0000256" key="7">
    <source>
        <dbReference type="RuleBase" id="RU000520"/>
    </source>
</evidence>
<proteinExistence type="inferred from homology"/>
<dbReference type="GO" id="GO:0046040">
    <property type="term" value="P:IMP metabolic process"/>
    <property type="evidence" value="ECO:0007669"/>
    <property type="project" value="TreeGrafter"/>
</dbReference>
<name>A0A8T0CGG2_CORYI</name>
<keyword evidence="2 7" id="KW-0479">Metal-binding</keyword>
<evidence type="ECO:0000256" key="1">
    <source>
        <dbReference type="ARBA" id="ARBA00022598"/>
    </source>
</evidence>
<dbReference type="GO" id="GO:0046872">
    <property type="term" value="F:metal ion binding"/>
    <property type="evidence" value="ECO:0007669"/>
    <property type="project" value="UniProtKB-KW"/>
</dbReference>
<comment type="function">
    <text evidence="7">Plays an important role in the de novo pathway of purine nucleotide biosynthesis.</text>
</comment>
<dbReference type="EC" id="6.3.4.4" evidence="7"/>
<dbReference type="OrthoDB" id="1742076at2759"/>
<keyword evidence="3 7" id="KW-0547">Nucleotide-binding</keyword>
<protein>
    <recommendedName>
        <fullName evidence="7">Adenylosuccinate synthetase</fullName>
        <ecNumber evidence="7">6.3.4.4</ecNumber>
    </recommendedName>
</protein>
<reference evidence="8" key="1">
    <citation type="submission" date="2020-05" db="EMBL/GenBank/DDBJ databases">
        <title>WGS assembly of Corymbia citriodora subspecies variegata.</title>
        <authorList>
            <person name="Barry K."/>
            <person name="Hundley H."/>
            <person name="Shu S."/>
            <person name="Jenkins J."/>
            <person name="Grimwood J."/>
            <person name="Baten A."/>
        </authorList>
    </citation>
    <scope>NUCLEOTIDE SEQUENCE</scope>
    <source>
        <strain evidence="8">CV2-018</strain>
    </source>
</reference>
<dbReference type="Gene3D" id="3.40.440.10">
    <property type="entry name" value="Adenylosuccinate Synthetase, subunit A, domain 1"/>
    <property type="match status" value="1"/>
</dbReference>
<gene>
    <name evidence="8" type="ORF">BT93_L3955</name>
</gene>
<dbReference type="InterPro" id="IPR018220">
    <property type="entry name" value="Adenylosuccin_syn_GTP-bd"/>
</dbReference>
<keyword evidence="1 7" id="KW-0436">Ligase</keyword>
<dbReference type="Gramene" id="rna-gnl|WGS:JABURB|Cocit.L3955.1">
    <property type="protein sequence ID" value="cds-KAF7846651.1"/>
    <property type="gene ID" value="gene-BT93_L3955"/>
</dbReference>
<dbReference type="GO" id="GO:0005525">
    <property type="term" value="F:GTP binding"/>
    <property type="evidence" value="ECO:0007669"/>
    <property type="project" value="UniProtKB-KW"/>
</dbReference>
<comment type="similarity">
    <text evidence="7">Belongs to the adenylosuccinate synthetase family.</text>
</comment>
<accession>A0A8T0CGG2</accession>
<sequence>MNISTLRLDSNPASTPLHRAFAPLKPPPYSLSARRPCPAVVCSAKPPGAAAAAASVSAAPESPASRIGGLSQVSGVLGCQWGDEGKGKLVDILARHFDVVARCQVSLGIRCVLVNRFEYMTFGLVSFE</sequence>
<evidence type="ECO:0000256" key="3">
    <source>
        <dbReference type="ARBA" id="ARBA00022741"/>
    </source>
</evidence>
<dbReference type="GO" id="GO:0005737">
    <property type="term" value="C:cytoplasm"/>
    <property type="evidence" value="ECO:0007669"/>
    <property type="project" value="TreeGrafter"/>
</dbReference>
<dbReference type="PANTHER" id="PTHR11846:SF0">
    <property type="entry name" value="ADENYLOSUCCINATE SYNTHETASE"/>
    <property type="match status" value="1"/>
</dbReference>
<comment type="caution">
    <text evidence="8">The sequence shown here is derived from an EMBL/GenBank/DDBJ whole genome shotgun (WGS) entry which is preliminary data.</text>
</comment>
<dbReference type="InterPro" id="IPR001114">
    <property type="entry name" value="Adenylosuccinate_synthetase"/>
</dbReference>
<organism evidence="8 9">
    <name type="scientific">Corymbia citriodora subsp. variegata</name>
    <dbReference type="NCBI Taxonomy" id="360336"/>
    <lineage>
        <taxon>Eukaryota</taxon>
        <taxon>Viridiplantae</taxon>
        <taxon>Streptophyta</taxon>
        <taxon>Embryophyta</taxon>
        <taxon>Tracheophyta</taxon>
        <taxon>Spermatophyta</taxon>
        <taxon>Magnoliopsida</taxon>
        <taxon>eudicotyledons</taxon>
        <taxon>Gunneridae</taxon>
        <taxon>Pentapetalae</taxon>
        <taxon>rosids</taxon>
        <taxon>malvids</taxon>
        <taxon>Myrtales</taxon>
        <taxon>Myrtaceae</taxon>
        <taxon>Myrtoideae</taxon>
        <taxon>Eucalypteae</taxon>
        <taxon>Corymbia</taxon>
    </lineage>
</organism>
<dbReference type="PANTHER" id="PTHR11846">
    <property type="entry name" value="ADENYLOSUCCINATE SYNTHETASE"/>
    <property type="match status" value="1"/>
</dbReference>